<accession>A0A914D6E4</accession>
<dbReference type="InterPro" id="IPR050843">
    <property type="entry name" value="Glycosyl_Hydrlase_38"/>
</dbReference>
<protein>
    <submittedName>
        <fullName evidence="2">Uncharacterized protein</fullName>
    </submittedName>
</protein>
<proteinExistence type="predicted"/>
<dbReference type="GO" id="GO:0004559">
    <property type="term" value="F:alpha-mannosidase activity"/>
    <property type="evidence" value="ECO:0007669"/>
    <property type="project" value="TreeGrafter"/>
</dbReference>
<organism evidence="1 2">
    <name type="scientific">Acrobeloides nanus</name>
    <dbReference type="NCBI Taxonomy" id="290746"/>
    <lineage>
        <taxon>Eukaryota</taxon>
        <taxon>Metazoa</taxon>
        <taxon>Ecdysozoa</taxon>
        <taxon>Nematoda</taxon>
        <taxon>Chromadorea</taxon>
        <taxon>Rhabditida</taxon>
        <taxon>Tylenchina</taxon>
        <taxon>Cephalobomorpha</taxon>
        <taxon>Cephaloboidea</taxon>
        <taxon>Cephalobidae</taxon>
        <taxon>Acrobeloides</taxon>
    </lineage>
</organism>
<dbReference type="AlphaFoldDB" id="A0A914D6E4"/>
<dbReference type="WBParaSite" id="ACRNAN_scaffold19279.g30079.t1">
    <property type="protein sequence ID" value="ACRNAN_scaffold19279.g30079.t1"/>
    <property type="gene ID" value="ACRNAN_scaffold19279.g30079"/>
</dbReference>
<evidence type="ECO:0000313" key="1">
    <source>
        <dbReference type="Proteomes" id="UP000887540"/>
    </source>
</evidence>
<dbReference type="InterPro" id="IPR011013">
    <property type="entry name" value="Gal_mutarotase_sf_dom"/>
</dbReference>
<dbReference type="PANTHER" id="PTHR11607">
    <property type="entry name" value="ALPHA-MANNOSIDASE"/>
    <property type="match status" value="1"/>
</dbReference>
<dbReference type="GO" id="GO:0005975">
    <property type="term" value="P:carbohydrate metabolic process"/>
    <property type="evidence" value="ECO:0007669"/>
    <property type="project" value="InterPro"/>
</dbReference>
<dbReference type="SUPFAM" id="SSF74650">
    <property type="entry name" value="Galactose mutarotase-like"/>
    <property type="match status" value="1"/>
</dbReference>
<dbReference type="Gene3D" id="2.70.98.30">
    <property type="entry name" value="Golgi alpha-mannosidase II, domain 4"/>
    <property type="match status" value="1"/>
</dbReference>
<name>A0A914D6E4_9BILA</name>
<dbReference type="GO" id="GO:0005764">
    <property type="term" value="C:lysosome"/>
    <property type="evidence" value="ECO:0007669"/>
    <property type="project" value="TreeGrafter"/>
</dbReference>
<evidence type="ECO:0000313" key="2">
    <source>
        <dbReference type="WBParaSite" id="ACRNAN_scaffold19279.g30079.t1"/>
    </source>
</evidence>
<reference evidence="2" key="1">
    <citation type="submission" date="2022-11" db="UniProtKB">
        <authorList>
            <consortium name="WormBaseParasite"/>
        </authorList>
    </citation>
    <scope>IDENTIFICATION</scope>
</reference>
<dbReference type="PANTHER" id="PTHR11607:SF3">
    <property type="entry name" value="LYSOSOMAL ALPHA-MANNOSIDASE"/>
    <property type="match status" value="1"/>
</dbReference>
<sequence length="125" mass="14149">MANVKPLGFQTYFLNLQQQNKEKSKDFEGTNQLNTNQISNGLIQLSFDSQGYLSSLTDLSTNKSYPIKQEFLYYIGYPNITGEQPSGMFVFRPYNNTPNSLTGPIQLSFVQVTSNCTIPELFIDI</sequence>
<dbReference type="Proteomes" id="UP000887540">
    <property type="component" value="Unplaced"/>
</dbReference>
<dbReference type="GO" id="GO:0030246">
    <property type="term" value="F:carbohydrate binding"/>
    <property type="evidence" value="ECO:0007669"/>
    <property type="project" value="InterPro"/>
</dbReference>
<keyword evidence="1" id="KW-1185">Reference proteome</keyword>